<evidence type="ECO:0000313" key="1">
    <source>
        <dbReference type="EMBL" id="MDQ0273567.1"/>
    </source>
</evidence>
<organism evidence="1 2">
    <name type="scientific">Cytobacillus purgationiresistens</name>
    <dbReference type="NCBI Taxonomy" id="863449"/>
    <lineage>
        <taxon>Bacteria</taxon>
        <taxon>Bacillati</taxon>
        <taxon>Bacillota</taxon>
        <taxon>Bacilli</taxon>
        <taxon>Bacillales</taxon>
        <taxon>Bacillaceae</taxon>
        <taxon>Cytobacillus</taxon>
    </lineage>
</organism>
<dbReference type="RefSeq" id="WP_307479836.1">
    <property type="nucleotide sequence ID" value="NZ_JAUSUB010000043.1"/>
</dbReference>
<evidence type="ECO:0008006" key="3">
    <source>
        <dbReference type="Google" id="ProtNLM"/>
    </source>
</evidence>
<gene>
    <name evidence="1" type="ORF">J2S17_005499</name>
</gene>
<accession>A0ABU0AQI4</accession>
<protein>
    <recommendedName>
        <fullName evidence="3">SHOCT domain-containing protein</fullName>
    </recommendedName>
</protein>
<evidence type="ECO:0000313" key="2">
    <source>
        <dbReference type="Proteomes" id="UP001238088"/>
    </source>
</evidence>
<dbReference type="EMBL" id="JAUSUB010000043">
    <property type="protein sequence ID" value="MDQ0273567.1"/>
    <property type="molecule type" value="Genomic_DNA"/>
</dbReference>
<name>A0ABU0AQI4_9BACI</name>
<reference evidence="1 2" key="1">
    <citation type="submission" date="2023-07" db="EMBL/GenBank/DDBJ databases">
        <title>Genomic Encyclopedia of Type Strains, Phase IV (KMG-IV): sequencing the most valuable type-strain genomes for metagenomic binning, comparative biology and taxonomic classification.</title>
        <authorList>
            <person name="Goeker M."/>
        </authorList>
    </citation>
    <scope>NUCLEOTIDE SEQUENCE [LARGE SCALE GENOMIC DNA]</scope>
    <source>
        <strain evidence="1 2">DSM 23494</strain>
    </source>
</reference>
<sequence length="65" mass="7570">MQEQVSIANIDLFDVENQREAQEGQKAHQEIKDVNPVMEIRKFIELLGEGIITQEKFDKKKSQLL</sequence>
<proteinExistence type="predicted"/>
<comment type="caution">
    <text evidence="1">The sequence shown here is derived from an EMBL/GenBank/DDBJ whole genome shotgun (WGS) entry which is preliminary data.</text>
</comment>
<dbReference type="Proteomes" id="UP001238088">
    <property type="component" value="Unassembled WGS sequence"/>
</dbReference>
<keyword evidence="2" id="KW-1185">Reference proteome</keyword>